<feature type="transmembrane region" description="Helical" evidence="2">
    <location>
        <begin position="213"/>
        <end position="233"/>
    </location>
</feature>
<dbReference type="EMBL" id="SWLB01000008">
    <property type="protein sequence ID" value="KAF3335891.1"/>
    <property type="molecule type" value="Genomic_DNA"/>
</dbReference>
<feature type="transmembrane region" description="Helical" evidence="2">
    <location>
        <begin position="186"/>
        <end position="207"/>
    </location>
</feature>
<keyword evidence="2" id="KW-0812">Transmembrane</keyword>
<evidence type="ECO:0000256" key="2">
    <source>
        <dbReference type="SAM" id="Phobius"/>
    </source>
</evidence>
<accession>A0A833VEI0</accession>
<reference evidence="3" key="1">
    <citation type="submission" date="2020-01" db="EMBL/GenBank/DDBJ databases">
        <title>Genome sequence of Kobresia littledalei, the first chromosome-level genome in the family Cyperaceae.</title>
        <authorList>
            <person name="Qu G."/>
        </authorList>
    </citation>
    <scope>NUCLEOTIDE SEQUENCE</scope>
    <source>
        <strain evidence="3">C.B.Clarke</strain>
        <tissue evidence="3">Leaf</tissue>
    </source>
</reference>
<gene>
    <name evidence="3" type="ORF">FCM35_KLT20398</name>
</gene>
<organism evidence="3 4">
    <name type="scientific">Carex littledalei</name>
    <dbReference type="NCBI Taxonomy" id="544730"/>
    <lineage>
        <taxon>Eukaryota</taxon>
        <taxon>Viridiplantae</taxon>
        <taxon>Streptophyta</taxon>
        <taxon>Embryophyta</taxon>
        <taxon>Tracheophyta</taxon>
        <taxon>Spermatophyta</taxon>
        <taxon>Magnoliopsida</taxon>
        <taxon>Liliopsida</taxon>
        <taxon>Poales</taxon>
        <taxon>Cyperaceae</taxon>
        <taxon>Cyperoideae</taxon>
        <taxon>Cariceae</taxon>
        <taxon>Carex</taxon>
        <taxon>Carex subgen. Euthyceras</taxon>
    </lineage>
</organism>
<keyword evidence="1" id="KW-0175">Coiled coil</keyword>
<feature type="transmembrane region" description="Helical" evidence="2">
    <location>
        <begin position="21"/>
        <end position="39"/>
    </location>
</feature>
<dbReference type="PANTHER" id="PTHR36073">
    <property type="match status" value="1"/>
</dbReference>
<name>A0A833VEI0_9POAL</name>
<dbReference type="AlphaFoldDB" id="A0A833VEI0"/>
<evidence type="ECO:0000313" key="3">
    <source>
        <dbReference type="EMBL" id="KAF3335891.1"/>
    </source>
</evidence>
<protein>
    <submittedName>
        <fullName evidence="3">Uncharacterized protein</fullName>
    </submittedName>
</protein>
<dbReference type="OrthoDB" id="1937632at2759"/>
<sequence length="281" mass="31943">MSSISIVNLVTAPLSVAQIPLFLGLRVTTLGVLIGWRSIRALFNLHIRVCVGFVVFLVALFTFPIRVLTAVERENKLERLIIQLQGHVERLISEKDLLEERLQLAQKDKRLIEKNFYEIEEEHEKALCRIDVLENELDELKEENRRLEYQQDHKPVESPKKKKQTMRSQVAYDVVIDIERERRVEALYRSLFSSILSLVVGMVVWEARIPCSPLVVALFFVVGMSLHSVVALFSTIKNKPATDAVALLCLNCFILGALSSPTLPRLPYLVNRAVGLINISS</sequence>
<feature type="coiled-coil region" evidence="1">
    <location>
        <begin position="81"/>
        <end position="153"/>
    </location>
</feature>
<keyword evidence="2" id="KW-1133">Transmembrane helix</keyword>
<evidence type="ECO:0000313" key="4">
    <source>
        <dbReference type="Proteomes" id="UP000623129"/>
    </source>
</evidence>
<dbReference type="PANTHER" id="PTHR36073:SF1">
    <property type="entry name" value="OS01G0962100 PROTEIN"/>
    <property type="match status" value="1"/>
</dbReference>
<proteinExistence type="predicted"/>
<dbReference type="Proteomes" id="UP000623129">
    <property type="component" value="Unassembled WGS sequence"/>
</dbReference>
<evidence type="ECO:0000256" key="1">
    <source>
        <dbReference type="SAM" id="Coils"/>
    </source>
</evidence>
<feature type="transmembrane region" description="Helical" evidence="2">
    <location>
        <begin position="45"/>
        <end position="69"/>
    </location>
</feature>
<keyword evidence="4" id="KW-1185">Reference proteome</keyword>
<keyword evidence="2" id="KW-0472">Membrane</keyword>
<comment type="caution">
    <text evidence="3">The sequence shown here is derived from an EMBL/GenBank/DDBJ whole genome shotgun (WGS) entry which is preliminary data.</text>
</comment>